<name>A0A1H7T565_9NOCA</name>
<dbReference type="AlphaFoldDB" id="A0A1H7T565"/>
<dbReference type="Proteomes" id="UP000198677">
    <property type="component" value="Unassembled WGS sequence"/>
</dbReference>
<feature type="signal peptide" evidence="1">
    <location>
        <begin position="1"/>
        <end position="26"/>
    </location>
</feature>
<reference evidence="3" key="1">
    <citation type="submission" date="2016-10" db="EMBL/GenBank/DDBJ databases">
        <authorList>
            <person name="Varghese N."/>
            <person name="Submissions S."/>
        </authorList>
    </citation>
    <scope>NUCLEOTIDE SEQUENCE [LARGE SCALE GENOMIC DNA]</scope>
    <source>
        <strain evidence="3">DSM 44675</strain>
    </source>
</reference>
<evidence type="ECO:0000313" key="2">
    <source>
        <dbReference type="EMBL" id="SEL80040.1"/>
    </source>
</evidence>
<accession>A0A1H7T565</accession>
<evidence type="ECO:0000256" key="1">
    <source>
        <dbReference type="SAM" id="SignalP"/>
    </source>
</evidence>
<dbReference type="EMBL" id="FOAW01000015">
    <property type="protein sequence ID" value="SEL80040.1"/>
    <property type="molecule type" value="Genomic_DNA"/>
</dbReference>
<protein>
    <submittedName>
        <fullName evidence="2">Uncharacterized protein</fullName>
    </submittedName>
</protein>
<gene>
    <name evidence="2" type="ORF">SAMN05444583_1155</name>
</gene>
<evidence type="ECO:0000313" key="3">
    <source>
        <dbReference type="Proteomes" id="UP000198677"/>
    </source>
</evidence>
<keyword evidence="3" id="KW-1185">Reference proteome</keyword>
<sequence>MRMLAGAVATATVAVTMLAMPATASAAPTVQKPTMTTTLDGSNLTISLGKPAFDYKPVLGTPGAPNAVMTLLGLDAGSLAGIVCALNDCENGGS</sequence>
<proteinExistence type="predicted"/>
<keyword evidence="1" id="KW-0732">Signal</keyword>
<feature type="chain" id="PRO_5011565153" evidence="1">
    <location>
        <begin position="27"/>
        <end position="94"/>
    </location>
</feature>
<organism evidence="2 3">
    <name type="scientific">Rhodococcus maanshanensis</name>
    <dbReference type="NCBI Taxonomy" id="183556"/>
    <lineage>
        <taxon>Bacteria</taxon>
        <taxon>Bacillati</taxon>
        <taxon>Actinomycetota</taxon>
        <taxon>Actinomycetes</taxon>
        <taxon>Mycobacteriales</taxon>
        <taxon>Nocardiaceae</taxon>
        <taxon>Rhodococcus</taxon>
    </lineage>
</organism>